<gene>
    <name evidence="6" type="ORF">ABW99_02190</name>
</gene>
<dbReference type="InterPro" id="IPR006311">
    <property type="entry name" value="TAT_signal"/>
</dbReference>
<evidence type="ECO:0000313" key="6">
    <source>
        <dbReference type="EMBL" id="AKJ67215.1"/>
    </source>
</evidence>
<comment type="similarity">
    <text evidence="2">Belongs to the bacterial solute-binding protein 7 family.</text>
</comment>
<organism evidence="6 7">
    <name type="scientific">Pandoraea thiooxydans</name>
    <dbReference type="NCBI Taxonomy" id="445709"/>
    <lineage>
        <taxon>Bacteria</taxon>
        <taxon>Pseudomonadati</taxon>
        <taxon>Pseudomonadota</taxon>
        <taxon>Betaproteobacteria</taxon>
        <taxon>Burkholderiales</taxon>
        <taxon>Burkholderiaceae</taxon>
        <taxon>Pandoraea</taxon>
    </lineage>
</organism>
<dbReference type="Gene3D" id="3.40.190.170">
    <property type="entry name" value="Bacterial extracellular solute-binding protein, family 7"/>
    <property type="match status" value="1"/>
</dbReference>
<dbReference type="RefSeq" id="WP_047212752.1">
    <property type="nucleotide sequence ID" value="NZ_CP011568.3"/>
</dbReference>
<dbReference type="OrthoDB" id="9794826at2"/>
<dbReference type="InterPro" id="IPR018389">
    <property type="entry name" value="DctP_fam"/>
</dbReference>
<dbReference type="Pfam" id="PF03480">
    <property type="entry name" value="DctP"/>
    <property type="match status" value="1"/>
</dbReference>
<dbReference type="CDD" id="cd13603">
    <property type="entry name" value="PBP2_TRAP_Siap_TeaA_like"/>
    <property type="match status" value="1"/>
</dbReference>
<dbReference type="InterPro" id="IPR038404">
    <property type="entry name" value="TRAP_DctP_sf"/>
</dbReference>
<dbReference type="EMBL" id="CP011568">
    <property type="protein sequence ID" value="AKJ67215.1"/>
    <property type="molecule type" value="Genomic_DNA"/>
</dbReference>
<dbReference type="Proteomes" id="UP000036700">
    <property type="component" value="Chromosome"/>
</dbReference>
<dbReference type="KEGG" id="ptx:ABW99_02190"/>
<dbReference type="PANTHER" id="PTHR33376">
    <property type="match status" value="1"/>
</dbReference>
<dbReference type="PIRSF" id="PIRSF006470">
    <property type="entry name" value="DctB"/>
    <property type="match status" value="1"/>
</dbReference>
<evidence type="ECO:0000256" key="4">
    <source>
        <dbReference type="ARBA" id="ARBA00022729"/>
    </source>
</evidence>
<feature type="chain" id="PRO_5002553212" evidence="5">
    <location>
        <begin position="31"/>
        <end position="340"/>
    </location>
</feature>
<evidence type="ECO:0000256" key="5">
    <source>
        <dbReference type="SAM" id="SignalP"/>
    </source>
</evidence>
<evidence type="ECO:0000313" key="7">
    <source>
        <dbReference type="Proteomes" id="UP000036700"/>
    </source>
</evidence>
<evidence type="ECO:0000256" key="1">
    <source>
        <dbReference type="ARBA" id="ARBA00004196"/>
    </source>
</evidence>
<proteinExistence type="inferred from homology"/>
<protein>
    <submittedName>
        <fullName evidence="6">ABC transporter substrate-binding protein</fullName>
    </submittedName>
</protein>
<accession>A0A0G3EJV0</accession>
<name>A0A0G3EJV0_9BURK</name>
<reference evidence="7" key="1">
    <citation type="submission" date="2015-06" db="EMBL/GenBank/DDBJ databases">
        <authorList>
            <person name="Lim Y.L."/>
            <person name="Ee R."/>
            <person name="Yong D."/>
            <person name="How K.Y."/>
            <person name="Yin W.F."/>
            <person name="Chan K.G."/>
        </authorList>
    </citation>
    <scope>NUCLEOTIDE SEQUENCE [LARGE SCALE GENOMIC DNA]</scope>
    <source>
        <strain evidence="7">DSM 25325</strain>
    </source>
</reference>
<dbReference type="PATRIC" id="fig|445709.3.peg.478"/>
<dbReference type="STRING" id="445709.ABW99_02190"/>
<keyword evidence="3" id="KW-0813">Transport</keyword>
<dbReference type="AlphaFoldDB" id="A0A0G3EJV0"/>
<dbReference type="NCBIfam" id="TIGR00787">
    <property type="entry name" value="dctP"/>
    <property type="match status" value="1"/>
</dbReference>
<dbReference type="InterPro" id="IPR004682">
    <property type="entry name" value="TRAP_DctP"/>
</dbReference>
<keyword evidence="4 5" id="KW-0732">Signal</keyword>
<dbReference type="PANTHER" id="PTHR33376:SF4">
    <property type="entry name" value="SIALIC ACID-BINDING PERIPLASMIC PROTEIN SIAP"/>
    <property type="match status" value="1"/>
</dbReference>
<sequence>MTNLKRRALMRATAAAPLAGALAFPAIARAAAPQHVFKYGNNLPLTHPLNVRAQEAANQIHEASKGRMQIQIFPNNQLGGDTDMLAQVRSGGIQMFTPSGLVVSTLVPVAAINAVGFAFADYHQVWAAMDGKLGANVRAAMAKAGLASFARMWDNGFRQTTTGTVPIDSAANMRGLKIRVPVSPLSIDMFKGLGASPTSLEFSEVYSSLQTHIVDAQENPLSIVEVAKLYEVQKYCSLTNHIWDGFWFVLNQRAWQGLPKDLQQITEDAFNEAALKQRADVLKLNDDAVTYLRGKGLKINHPAPDSFRATLRQSGFYAKWKARFGEQAWASLEQYTGKLA</sequence>
<comment type="subcellular location">
    <subcellularLocation>
        <location evidence="1">Cell envelope</location>
    </subcellularLocation>
</comment>
<evidence type="ECO:0000256" key="2">
    <source>
        <dbReference type="ARBA" id="ARBA00009023"/>
    </source>
</evidence>
<keyword evidence="7" id="KW-1185">Reference proteome</keyword>
<dbReference type="GO" id="GO:0055085">
    <property type="term" value="P:transmembrane transport"/>
    <property type="evidence" value="ECO:0007669"/>
    <property type="project" value="InterPro"/>
</dbReference>
<dbReference type="GO" id="GO:0030288">
    <property type="term" value="C:outer membrane-bounded periplasmic space"/>
    <property type="evidence" value="ECO:0007669"/>
    <property type="project" value="InterPro"/>
</dbReference>
<dbReference type="PROSITE" id="PS51318">
    <property type="entry name" value="TAT"/>
    <property type="match status" value="1"/>
</dbReference>
<evidence type="ECO:0000256" key="3">
    <source>
        <dbReference type="ARBA" id="ARBA00022448"/>
    </source>
</evidence>
<dbReference type="NCBIfam" id="NF037995">
    <property type="entry name" value="TRAP_S1"/>
    <property type="match status" value="1"/>
</dbReference>
<feature type="signal peptide" evidence="5">
    <location>
        <begin position="1"/>
        <end position="30"/>
    </location>
</feature>